<evidence type="ECO:0000313" key="10">
    <source>
        <dbReference type="Proteomes" id="UP000190852"/>
    </source>
</evidence>
<dbReference type="Proteomes" id="UP000190852">
    <property type="component" value="Unassembled WGS sequence"/>
</dbReference>
<dbReference type="SUPFAM" id="SSF48452">
    <property type="entry name" value="TPR-like"/>
    <property type="match status" value="1"/>
</dbReference>
<dbReference type="GO" id="GO:0009279">
    <property type="term" value="C:cell outer membrane"/>
    <property type="evidence" value="ECO:0007669"/>
    <property type="project" value="UniProtKB-SubCell"/>
</dbReference>
<keyword evidence="3 6" id="KW-0732">Signal</keyword>
<evidence type="ECO:0000256" key="4">
    <source>
        <dbReference type="ARBA" id="ARBA00023136"/>
    </source>
</evidence>
<evidence type="ECO:0000256" key="6">
    <source>
        <dbReference type="SAM" id="SignalP"/>
    </source>
</evidence>
<accession>A0A1T5BGA7</accession>
<keyword evidence="10" id="KW-1185">Reference proteome</keyword>
<dbReference type="Gene3D" id="1.25.40.390">
    <property type="match status" value="1"/>
</dbReference>
<reference evidence="10" key="1">
    <citation type="submission" date="2017-02" db="EMBL/GenBank/DDBJ databases">
        <authorList>
            <person name="Varghese N."/>
            <person name="Submissions S."/>
        </authorList>
    </citation>
    <scope>NUCLEOTIDE SEQUENCE [LARGE SCALE GENOMIC DNA]</scope>
    <source>
        <strain evidence="10">DSM 24967</strain>
    </source>
</reference>
<evidence type="ECO:0000256" key="2">
    <source>
        <dbReference type="ARBA" id="ARBA00006275"/>
    </source>
</evidence>
<feature type="domain" description="RagB/SusD" evidence="7">
    <location>
        <begin position="342"/>
        <end position="628"/>
    </location>
</feature>
<dbReference type="AlphaFoldDB" id="A0A1T5BGA7"/>
<comment type="subcellular location">
    <subcellularLocation>
        <location evidence="1">Cell outer membrane</location>
    </subcellularLocation>
</comment>
<protein>
    <submittedName>
        <fullName evidence="9">Starch-binding associating with outer membrane</fullName>
    </submittedName>
</protein>
<proteinExistence type="inferred from homology"/>
<comment type="similarity">
    <text evidence="2">Belongs to the SusD family.</text>
</comment>
<dbReference type="InterPro" id="IPR033985">
    <property type="entry name" value="SusD-like_N"/>
</dbReference>
<gene>
    <name evidence="9" type="ORF">SAMN05660349_01278</name>
</gene>
<evidence type="ECO:0000259" key="8">
    <source>
        <dbReference type="Pfam" id="PF14322"/>
    </source>
</evidence>
<evidence type="ECO:0000256" key="1">
    <source>
        <dbReference type="ARBA" id="ARBA00004442"/>
    </source>
</evidence>
<dbReference type="InterPro" id="IPR011990">
    <property type="entry name" value="TPR-like_helical_dom_sf"/>
</dbReference>
<evidence type="ECO:0000259" key="7">
    <source>
        <dbReference type="Pfam" id="PF07980"/>
    </source>
</evidence>
<organism evidence="9 10">
    <name type="scientific">Parabacteroides chartae</name>
    <dbReference type="NCBI Taxonomy" id="1037355"/>
    <lineage>
        <taxon>Bacteria</taxon>
        <taxon>Pseudomonadati</taxon>
        <taxon>Bacteroidota</taxon>
        <taxon>Bacteroidia</taxon>
        <taxon>Bacteroidales</taxon>
        <taxon>Tannerellaceae</taxon>
        <taxon>Parabacteroides</taxon>
    </lineage>
</organism>
<evidence type="ECO:0000256" key="5">
    <source>
        <dbReference type="ARBA" id="ARBA00023237"/>
    </source>
</evidence>
<keyword evidence="5" id="KW-0998">Cell outer membrane</keyword>
<sequence length="628" mass="72963">MKYSMKNISFLLGFILCLVMNSCSDDFLDKKPDDKMDEQQVFERYNKVDGLVTKVYDRAKAANRPLVFFNHFSTAPVTDECEGSTAEKSLTNVFNAGGWSSMGMPDRSSCGQYWWDLYDNIRKANVILEGVRKYNTPDNVLNPGELEKRIGEVYFFRAYFHYLLIRMYGEVPYINRTIDPQENMDFKKESYHAVVEKICADADSAYSRVPDRWLSTDFGRVEKGACLGLKAMVRWMAATPMWNGGTMPDDTRQFKAEYTYDKKRWEAAKVASKALLDFKVDGAARYTLYTGDADNETFKNDRGKDENGSKVYKRLWNMYYDMNSIMNEWVWFATRDKSEGWQGDCYPPTSQGSSRQMPVQEQVDEYEYIGPDGYGYPVYADRAKADGYDDGNPYASVKRDPRFHRDIMYHGAIFKNSTINTAEGNNRIGGSNATTTGYYLRKFFKEGWNRDQGFIINGPAIWRLPEFIYIYAEAVNETTGPTQEIYDLINQVRARSWMAPMPPSVLGSKELMNQYIQRERRVELFYENNRIWSSRLYLEPSSSTELAKETQWMAQGANYWPYPKCQRAIHGMRPVEDANGKIVINGKKYRMERYKIEDRVFVAPRHYLFPIMDDEIKRTPSLVQNPGW</sequence>
<evidence type="ECO:0000256" key="3">
    <source>
        <dbReference type="ARBA" id="ARBA00022729"/>
    </source>
</evidence>
<dbReference type="EMBL" id="FUYQ01000007">
    <property type="protein sequence ID" value="SKB46341.1"/>
    <property type="molecule type" value="Genomic_DNA"/>
</dbReference>
<evidence type="ECO:0000313" key="9">
    <source>
        <dbReference type="EMBL" id="SKB46341.1"/>
    </source>
</evidence>
<dbReference type="Pfam" id="PF14322">
    <property type="entry name" value="SusD-like_3"/>
    <property type="match status" value="1"/>
</dbReference>
<name>A0A1T5BGA7_9BACT</name>
<feature type="chain" id="PRO_5013295670" evidence="6">
    <location>
        <begin position="25"/>
        <end position="628"/>
    </location>
</feature>
<dbReference type="InterPro" id="IPR012944">
    <property type="entry name" value="SusD_RagB_dom"/>
</dbReference>
<dbReference type="Pfam" id="PF07980">
    <property type="entry name" value="SusD_RagB"/>
    <property type="match status" value="1"/>
</dbReference>
<feature type="signal peptide" evidence="6">
    <location>
        <begin position="1"/>
        <end position="24"/>
    </location>
</feature>
<keyword evidence="4" id="KW-0472">Membrane</keyword>
<feature type="domain" description="SusD-like N-terminal" evidence="8">
    <location>
        <begin position="26"/>
        <end position="228"/>
    </location>
</feature>